<name>I2F4P4_9BACT</name>
<protein>
    <submittedName>
        <fullName evidence="2">Putative toxin-antitoxin system toxin component, PIN family</fullName>
    </submittedName>
</protein>
<proteinExistence type="predicted"/>
<dbReference type="NCBIfam" id="TIGR00305">
    <property type="entry name" value="putative toxin-antitoxin system toxin component, PIN family"/>
    <property type="match status" value="1"/>
</dbReference>
<dbReference type="RefSeq" id="WP_014730885.1">
    <property type="nucleotide sequence ID" value="NC_017934.1"/>
</dbReference>
<evidence type="ECO:0000313" key="3">
    <source>
        <dbReference type="Proteomes" id="UP000002881"/>
    </source>
</evidence>
<organism evidence="2 3">
    <name type="scientific">Mesotoga prima MesG1.Ag.4.2</name>
    <dbReference type="NCBI Taxonomy" id="660470"/>
    <lineage>
        <taxon>Bacteria</taxon>
        <taxon>Thermotogati</taxon>
        <taxon>Thermotogota</taxon>
        <taxon>Thermotogae</taxon>
        <taxon>Kosmotogales</taxon>
        <taxon>Kosmotogaceae</taxon>
        <taxon>Mesotoga</taxon>
    </lineage>
</organism>
<dbReference type="Gene3D" id="3.40.50.1010">
    <property type="entry name" value="5'-nuclease"/>
    <property type="match status" value="1"/>
</dbReference>
<dbReference type="SUPFAM" id="SSF88723">
    <property type="entry name" value="PIN domain-like"/>
    <property type="match status" value="1"/>
</dbReference>
<dbReference type="EMBL" id="CP003532">
    <property type="protein sequence ID" value="AFK06897.1"/>
    <property type="molecule type" value="Genomic_DNA"/>
</dbReference>
<reference evidence="2 3" key="1">
    <citation type="journal article" date="2012" name="Genome Biol. Evol.">
        <title>Genome Sequence of the Mesophilic Thermotogales Bacterium Mesotoga prima MesG1.Ag.4.2 Reveals the Largest Thermotogales Genome To Date.</title>
        <authorList>
            <person name="Zhaxybayeva O."/>
            <person name="Swithers K.S."/>
            <person name="Foght J."/>
            <person name="Green A.G."/>
            <person name="Bruce D."/>
            <person name="Detter C."/>
            <person name="Han S."/>
            <person name="Teshima H."/>
            <person name="Han J."/>
            <person name="Woyke T."/>
            <person name="Pitluck S."/>
            <person name="Nolan M."/>
            <person name="Ivanova N."/>
            <person name="Pati A."/>
            <person name="Land M.L."/>
            <person name="Dlutek M."/>
            <person name="Doolittle W.F."/>
            <person name="Noll K.M."/>
            <person name="Nesbo C.L."/>
        </authorList>
    </citation>
    <scope>NUCLEOTIDE SEQUENCE [LARGE SCALE GENOMIC DNA]</scope>
    <source>
        <strain evidence="3">mesG1.Ag.4.2</strain>
    </source>
</reference>
<dbReference type="Proteomes" id="UP000002881">
    <property type="component" value="Chromosome"/>
</dbReference>
<dbReference type="InterPro" id="IPR002850">
    <property type="entry name" value="PIN_toxin-like"/>
</dbReference>
<dbReference type="GeneID" id="87107011"/>
<gene>
    <name evidence="2" type="ORF">Theba_1200</name>
</gene>
<keyword evidence="3" id="KW-1185">Reference proteome</keyword>
<dbReference type="InterPro" id="IPR002716">
    <property type="entry name" value="PIN_dom"/>
</dbReference>
<feature type="domain" description="PIN" evidence="1">
    <location>
        <begin position="2"/>
        <end position="106"/>
    </location>
</feature>
<evidence type="ECO:0000259" key="1">
    <source>
        <dbReference type="Pfam" id="PF13470"/>
    </source>
</evidence>
<dbReference type="STRING" id="660470.Theba_1200"/>
<dbReference type="InterPro" id="IPR029060">
    <property type="entry name" value="PIN-like_dom_sf"/>
</dbReference>
<evidence type="ECO:0000313" key="2">
    <source>
        <dbReference type="EMBL" id="AFK06897.1"/>
    </source>
</evidence>
<dbReference type="Pfam" id="PF13470">
    <property type="entry name" value="PIN_3"/>
    <property type="match status" value="1"/>
</dbReference>
<sequence length="134" mass="14920" precursor="true">MKVVIDTNVMISAALGSKTCSKTVLKALEQGVIEPQIFVLELQRFIMKLKGKEKYGHIQLEGLSNFIDYFLMTVEIVDDYKLVTYSTDFPDNHFISLAAARNALLITGHKLCLKSALGGNVNCRTPAQYLSDSF</sequence>
<dbReference type="PANTHER" id="PTHR34610:SF3">
    <property type="entry name" value="SSL7007 PROTEIN"/>
    <property type="match status" value="1"/>
</dbReference>
<dbReference type="PANTHER" id="PTHR34610">
    <property type="entry name" value="SSL7007 PROTEIN"/>
    <property type="match status" value="1"/>
</dbReference>
<dbReference type="eggNOG" id="COG1569">
    <property type="taxonomic scope" value="Bacteria"/>
</dbReference>
<dbReference type="AlphaFoldDB" id="I2F4P4"/>
<dbReference type="HOGENOM" id="CLU_1893733_0_0_0"/>
<accession>I2F4P4</accession>
<dbReference type="KEGG" id="mpg:Theba_1200"/>